<dbReference type="NCBIfam" id="NF009967">
    <property type="entry name" value="PRK13430.1"/>
    <property type="match status" value="1"/>
</dbReference>
<dbReference type="HAMAP" id="MF_01416">
    <property type="entry name" value="ATP_synth_delta_bact"/>
    <property type="match status" value="1"/>
</dbReference>
<dbReference type="GO" id="GO:0045259">
    <property type="term" value="C:proton-transporting ATP synthase complex"/>
    <property type="evidence" value="ECO:0007669"/>
    <property type="project" value="UniProtKB-KW"/>
</dbReference>
<keyword evidence="7" id="KW-0139">CF(1)</keyword>
<organism evidence="8 9">
    <name type="scientific">Amnibacterium kyonggiense</name>
    <dbReference type="NCBI Taxonomy" id="595671"/>
    <lineage>
        <taxon>Bacteria</taxon>
        <taxon>Bacillati</taxon>
        <taxon>Actinomycetota</taxon>
        <taxon>Actinomycetes</taxon>
        <taxon>Micrococcales</taxon>
        <taxon>Microbacteriaceae</taxon>
        <taxon>Amnibacterium</taxon>
    </lineage>
</organism>
<dbReference type="GO" id="GO:0005886">
    <property type="term" value="C:plasma membrane"/>
    <property type="evidence" value="ECO:0007669"/>
    <property type="project" value="UniProtKB-SubCell"/>
</dbReference>
<keyword evidence="3 7" id="KW-0375">Hydrogen ion transport</keyword>
<evidence type="ECO:0000256" key="2">
    <source>
        <dbReference type="ARBA" id="ARBA00022448"/>
    </source>
</evidence>
<comment type="caution">
    <text evidence="8">The sequence shown here is derived from an EMBL/GenBank/DDBJ whole genome shotgun (WGS) entry which is preliminary data.</text>
</comment>
<sequence>MGAATRTSVTDGIAALAAVQKPDPALGEELLAAARSLGASHQLVAVLADAGVPTEQRVGLVDRVFASLGVQTRSLLGTLVSGRWSTPEDLVEGVEEIGFRAVAAQPASAGLDGELFTVLRTVGSDGRLELALGGSASPLEARLKLVDALLADAKPATRTIVRHVVQLPRGRKPIEALRAAQAIVAAANDQVVAIVQTATPLSTAQASALAARLEAGYQRKIVLNQIVEPDLVGGVRITVGDDVIDGTVRARLDDLRQRLAG</sequence>
<keyword evidence="6 7" id="KW-0066">ATP synthesis</keyword>
<keyword evidence="9" id="KW-1185">Reference proteome</keyword>
<evidence type="ECO:0000256" key="4">
    <source>
        <dbReference type="ARBA" id="ARBA00023065"/>
    </source>
</evidence>
<dbReference type="GO" id="GO:0046933">
    <property type="term" value="F:proton-transporting ATP synthase activity, rotational mechanism"/>
    <property type="evidence" value="ECO:0007669"/>
    <property type="project" value="UniProtKB-UniRule"/>
</dbReference>
<evidence type="ECO:0000256" key="6">
    <source>
        <dbReference type="ARBA" id="ARBA00023310"/>
    </source>
</evidence>
<evidence type="ECO:0000256" key="7">
    <source>
        <dbReference type="HAMAP-Rule" id="MF_01416"/>
    </source>
</evidence>
<accession>A0A4R7FFW0</accession>
<proteinExistence type="inferred from homology"/>
<comment type="function">
    <text evidence="7">This protein is part of the stalk that links CF(0) to CF(1). It either transmits conformational changes from CF(0) to CF(1) or is implicated in proton conduction.</text>
</comment>
<dbReference type="Proteomes" id="UP000295344">
    <property type="component" value="Unassembled WGS sequence"/>
</dbReference>
<evidence type="ECO:0000256" key="5">
    <source>
        <dbReference type="ARBA" id="ARBA00023136"/>
    </source>
</evidence>
<comment type="subcellular location">
    <subcellularLocation>
        <location evidence="7">Cell membrane</location>
        <topology evidence="7">Peripheral membrane protein</topology>
    </subcellularLocation>
    <subcellularLocation>
        <location evidence="1">Membrane</location>
    </subcellularLocation>
</comment>
<dbReference type="InterPro" id="IPR000711">
    <property type="entry name" value="ATPase_OSCP/dsu"/>
</dbReference>
<dbReference type="PANTHER" id="PTHR11910">
    <property type="entry name" value="ATP SYNTHASE DELTA CHAIN"/>
    <property type="match status" value="1"/>
</dbReference>
<dbReference type="Pfam" id="PF00213">
    <property type="entry name" value="OSCP"/>
    <property type="match status" value="1"/>
</dbReference>
<dbReference type="AlphaFoldDB" id="A0A4R7FFW0"/>
<keyword evidence="7" id="KW-1003">Cell membrane</keyword>
<reference evidence="8 9" key="1">
    <citation type="submission" date="2019-03" db="EMBL/GenBank/DDBJ databases">
        <title>Genomic Encyclopedia of Archaeal and Bacterial Type Strains, Phase II (KMG-II): from individual species to whole genera.</title>
        <authorList>
            <person name="Goeker M."/>
        </authorList>
    </citation>
    <scope>NUCLEOTIDE SEQUENCE [LARGE SCALE GENOMIC DNA]</scope>
    <source>
        <strain evidence="8 9">DSM 24782</strain>
    </source>
</reference>
<keyword evidence="2 7" id="KW-0813">Transport</keyword>
<comment type="function">
    <text evidence="7">F(1)F(0) ATP synthase produces ATP from ADP in the presence of a proton or sodium gradient. F-type ATPases consist of two structural domains, F(1) containing the extramembraneous catalytic core and F(0) containing the membrane proton channel, linked together by a central stalk and a peripheral stalk. During catalysis, ATP synthesis in the catalytic domain of F(1) is coupled via a rotary mechanism of the central stalk subunits to proton translocation.</text>
</comment>
<dbReference type="PRINTS" id="PR00125">
    <property type="entry name" value="ATPASEDELTA"/>
</dbReference>
<dbReference type="OrthoDB" id="5242917at2"/>
<keyword evidence="4 7" id="KW-0406">Ion transport</keyword>
<gene>
    <name evidence="7" type="primary">atpH</name>
    <name evidence="8" type="ORF">CLV52_2878</name>
</gene>
<evidence type="ECO:0000313" key="8">
    <source>
        <dbReference type="EMBL" id="TDS75770.1"/>
    </source>
</evidence>
<name>A0A4R7FFW0_9MICO</name>
<evidence type="ECO:0000256" key="1">
    <source>
        <dbReference type="ARBA" id="ARBA00004370"/>
    </source>
</evidence>
<keyword evidence="5 7" id="KW-0472">Membrane</keyword>
<comment type="similarity">
    <text evidence="7">Belongs to the ATPase delta chain family.</text>
</comment>
<evidence type="ECO:0000313" key="9">
    <source>
        <dbReference type="Proteomes" id="UP000295344"/>
    </source>
</evidence>
<protein>
    <recommendedName>
        <fullName evidence="7">ATP synthase subunit delta</fullName>
    </recommendedName>
    <alternativeName>
        <fullName evidence="7">ATP synthase F(1) sector subunit delta</fullName>
    </alternativeName>
    <alternativeName>
        <fullName evidence="7">F-type ATPase subunit delta</fullName>
        <shortName evidence="7">F-ATPase subunit delta</shortName>
    </alternativeName>
</protein>
<evidence type="ECO:0000256" key="3">
    <source>
        <dbReference type="ARBA" id="ARBA00022781"/>
    </source>
</evidence>
<dbReference type="EMBL" id="SOAM01000003">
    <property type="protein sequence ID" value="TDS75770.1"/>
    <property type="molecule type" value="Genomic_DNA"/>
</dbReference>
<dbReference type="RefSeq" id="WP_133767022.1">
    <property type="nucleotide sequence ID" value="NZ_BAAARP010000001.1"/>
</dbReference>